<accession>A0A645IC03</accession>
<name>A0A645IC03_9ZZZZ</name>
<sequence length="61" mass="7232">MRIKDFIDVAYLSTLLSLDAMCAAHRKKYNEKNETLVRKGLCCFQDIEYKEPLMMYDSKYS</sequence>
<dbReference type="EMBL" id="VSSQ01110775">
    <property type="protein sequence ID" value="MPN48446.1"/>
    <property type="molecule type" value="Genomic_DNA"/>
</dbReference>
<reference evidence="1" key="1">
    <citation type="submission" date="2019-08" db="EMBL/GenBank/DDBJ databases">
        <authorList>
            <person name="Kucharzyk K."/>
            <person name="Murdoch R.W."/>
            <person name="Higgins S."/>
            <person name="Loffler F."/>
        </authorList>
    </citation>
    <scope>NUCLEOTIDE SEQUENCE</scope>
</reference>
<dbReference type="AlphaFoldDB" id="A0A645IC03"/>
<protein>
    <submittedName>
        <fullName evidence="1">Uncharacterized protein</fullName>
    </submittedName>
</protein>
<gene>
    <name evidence="1" type="ORF">SDC9_196053</name>
</gene>
<proteinExistence type="predicted"/>
<organism evidence="1">
    <name type="scientific">bioreactor metagenome</name>
    <dbReference type="NCBI Taxonomy" id="1076179"/>
    <lineage>
        <taxon>unclassified sequences</taxon>
        <taxon>metagenomes</taxon>
        <taxon>ecological metagenomes</taxon>
    </lineage>
</organism>
<evidence type="ECO:0000313" key="1">
    <source>
        <dbReference type="EMBL" id="MPN48446.1"/>
    </source>
</evidence>
<comment type="caution">
    <text evidence="1">The sequence shown here is derived from an EMBL/GenBank/DDBJ whole genome shotgun (WGS) entry which is preliminary data.</text>
</comment>